<evidence type="ECO:0008006" key="3">
    <source>
        <dbReference type="Google" id="ProtNLM"/>
    </source>
</evidence>
<gene>
    <name evidence="1" type="ORF">CTheo_5223</name>
</gene>
<dbReference type="EMBL" id="SSOP01000110">
    <property type="protein sequence ID" value="KAB5591350.1"/>
    <property type="molecule type" value="Genomic_DNA"/>
</dbReference>
<proteinExistence type="predicted"/>
<dbReference type="Proteomes" id="UP000383932">
    <property type="component" value="Unassembled WGS sequence"/>
</dbReference>
<evidence type="ECO:0000313" key="1">
    <source>
        <dbReference type="EMBL" id="KAB5591350.1"/>
    </source>
</evidence>
<evidence type="ECO:0000313" key="2">
    <source>
        <dbReference type="Proteomes" id="UP000383932"/>
    </source>
</evidence>
<dbReference type="AlphaFoldDB" id="A0A5N5QHZ3"/>
<accession>A0A5N5QHZ3</accession>
<keyword evidence="2" id="KW-1185">Reference proteome</keyword>
<protein>
    <recommendedName>
        <fullName evidence="3">F-box domain-containing protein</fullName>
    </recommendedName>
</protein>
<reference evidence="1 2" key="1">
    <citation type="journal article" date="2019" name="Fungal Biol. Biotechnol.">
        <title>Draft genome sequence of fastidious pathogen Ceratobasidium theobromae, which causes vascular-streak dieback in Theobroma cacao.</title>
        <authorList>
            <person name="Ali S.S."/>
            <person name="Asman A."/>
            <person name="Shao J."/>
            <person name="Firmansyah A.P."/>
            <person name="Susilo A.W."/>
            <person name="Rosmana A."/>
            <person name="McMahon P."/>
            <person name="Junaid M."/>
            <person name="Guest D."/>
            <person name="Kheng T.Y."/>
            <person name="Meinhardt L.W."/>
            <person name="Bailey B.A."/>
        </authorList>
    </citation>
    <scope>NUCLEOTIDE SEQUENCE [LARGE SCALE GENOMIC DNA]</scope>
    <source>
        <strain evidence="1 2">CT2</strain>
    </source>
</reference>
<comment type="caution">
    <text evidence="1">The sequence shown here is derived from an EMBL/GenBank/DDBJ whole genome shotgun (WGS) entry which is preliminary data.</text>
</comment>
<name>A0A5N5QHZ3_9AGAM</name>
<organism evidence="1 2">
    <name type="scientific">Ceratobasidium theobromae</name>
    <dbReference type="NCBI Taxonomy" id="1582974"/>
    <lineage>
        <taxon>Eukaryota</taxon>
        <taxon>Fungi</taxon>
        <taxon>Dikarya</taxon>
        <taxon>Basidiomycota</taxon>
        <taxon>Agaricomycotina</taxon>
        <taxon>Agaricomycetes</taxon>
        <taxon>Cantharellales</taxon>
        <taxon>Ceratobasidiaceae</taxon>
        <taxon>Ceratobasidium</taxon>
    </lineage>
</organism>
<sequence>MPSQLSNLPPEVVSGILAYVHDPVDLAALTRVNSHIRFEATRALYATVKLSSLNQTVRFCRTIVSWAWNATSDRILREYPGVHVQNFTFRPRELHIEHPPVSLDLCPHAIDYTPRPIAAFFRLLSNAIAALPHLTMLDLAWGFLYRHTHPTWTLDYIGTHRYLRTFYIDGVEDANALERFLARHRPNETEDGCIGIRTFENRSWLDLLDPSAPRGVRVPKQFAPGLLPVAQDFAGPVSMLKSIGFCANNLKKVRVWSWGYGSAEDELAGIRKAFVGGQKNDTDKKGKKRSGCGVADFTYVTKTLIEDIITLAAIYLPDVVHLTIEGYEPGKTPLPERLPSLPNLETITVVARAARPAEKLLRYRPVIHTRDSLGDSRLSEITIPSLRGRHTAQPADSLERQEGYSKAWLECRRTTTPLLDRVTWRPGPKDFHTMGP</sequence>
<dbReference type="OrthoDB" id="3176108at2759"/>